<feature type="domain" description="PucR C-terminal helix-turn-helix" evidence="1">
    <location>
        <begin position="257"/>
        <end position="314"/>
    </location>
</feature>
<evidence type="ECO:0000259" key="1">
    <source>
        <dbReference type="Pfam" id="PF13556"/>
    </source>
</evidence>
<gene>
    <name evidence="2" type="ORF">AT728_21580</name>
</gene>
<evidence type="ECO:0000313" key="3">
    <source>
        <dbReference type="Proteomes" id="UP000054804"/>
    </source>
</evidence>
<reference evidence="2 3" key="1">
    <citation type="submission" date="2015-12" db="EMBL/GenBank/DDBJ databases">
        <title>Draft genome sequence of Streptomyces silvensis ATCC 53525, a producer of novel hormone antagonists.</title>
        <authorList>
            <person name="Johnston C.W."/>
            <person name="Li Y."/>
            <person name="Magarvey N.A."/>
        </authorList>
    </citation>
    <scope>NUCLEOTIDE SEQUENCE [LARGE SCALE GENOMIC DNA]</scope>
    <source>
        <strain evidence="2 3">ATCC 53525</strain>
    </source>
</reference>
<organism evidence="2 3">
    <name type="scientific">Streptomyces silvensis</name>
    <dbReference type="NCBI Taxonomy" id="1765722"/>
    <lineage>
        <taxon>Bacteria</taxon>
        <taxon>Bacillati</taxon>
        <taxon>Actinomycetota</taxon>
        <taxon>Actinomycetes</taxon>
        <taxon>Kitasatosporales</taxon>
        <taxon>Streptomycetaceae</taxon>
        <taxon>Streptomyces</taxon>
    </lineage>
</organism>
<accession>A0A0W7X849</accession>
<dbReference type="PANTHER" id="PTHR33744:SF15">
    <property type="entry name" value="CARBOHYDRATE DIACID REGULATOR"/>
    <property type="match status" value="1"/>
</dbReference>
<comment type="caution">
    <text evidence="2">The sequence shown here is derived from an EMBL/GenBank/DDBJ whole genome shotgun (WGS) entry which is preliminary data.</text>
</comment>
<dbReference type="PANTHER" id="PTHR33744">
    <property type="entry name" value="CARBOHYDRATE DIACID REGULATOR"/>
    <property type="match status" value="1"/>
</dbReference>
<keyword evidence="3" id="KW-1185">Reference proteome</keyword>
<dbReference type="Gene3D" id="1.10.10.2840">
    <property type="entry name" value="PucR C-terminal helix-turn-helix domain"/>
    <property type="match status" value="1"/>
</dbReference>
<dbReference type="EMBL" id="LOCL01000028">
    <property type="protein sequence ID" value="KUF19158.1"/>
    <property type="molecule type" value="Genomic_DNA"/>
</dbReference>
<dbReference type="InterPro" id="IPR025736">
    <property type="entry name" value="PucR_C-HTH_dom"/>
</dbReference>
<evidence type="ECO:0000313" key="2">
    <source>
        <dbReference type="EMBL" id="KUF19158.1"/>
    </source>
</evidence>
<sequence>MARHTTGEVTVTTVADDVALWLAVFAREVPAPLLSAAFRARAAVHAVAGLSMEVSLTLHHVCVGVLNRAVAGCWSQTRDRTAPDTGLTATTLDALRAASTAVVHELGRQETGPRPQRTPPAPALLFPAAAAPAPRWCLAAIRPGSSVKEAQRRFRADNPHASIVTAGTHLTAFTHHPPAAPEVLAPYALVPVENGNTAGAARRAALAAVIARHYRRSLTAEHVLPLIAALDLTAKDRDAFATACLGPLHTSDRHRYLLDTLAAYLAHNLCVTAAARSLFIHRHTLTYRLRSIQLLTSLDLDRPLDRLQAELALLLCRADAVRALPRRHTA</sequence>
<name>A0A0W7X849_9ACTN</name>
<dbReference type="Pfam" id="PF13556">
    <property type="entry name" value="HTH_30"/>
    <property type="match status" value="1"/>
</dbReference>
<dbReference type="InterPro" id="IPR051448">
    <property type="entry name" value="CdaR-like_regulators"/>
</dbReference>
<proteinExistence type="predicted"/>
<protein>
    <recommendedName>
        <fullName evidence="1">PucR C-terminal helix-turn-helix domain-containing protein</fullName>
    </recommendedName>
</protein>
<dbReference type="InterPro" id="IPR042070">
    <property type="entry name" value="PucR_C-HTH_sf"/>
</dbReference>
<dbReference type="Proteomes" id="UP000054804">
    <property type="component" value="Unassembled WGS sequence"/>
</dbReference>
<dbReference type="AlphaFoldDB" id="A0A0W7X849"/>